<accession>A0ABT7FYQ5</accession>
<feature type="compositionally biased region" description="Low complexity" evidence="1">
    <location>
        <begin position="102"/>
        <end position="118"/>
    </location>
</feature>
<proteinExistence type="predicted"/>
<evidence type="ECO:0000313" key="3">
    <source>
        <dbReference type="Proteomes" id="UP001239759"/>
    </source>
</evidence>
<dbReference type="Pfam" id="PF02277">
    <property type="entry name" value="DBI_PRT"/>
    <property type="match status" value="2"/>
</dbReference>
<dbReference type="PANTHER" id="PTHR43463">
    <property type="entry name" value="NICOTINATE-NUCLEOTIDE--DIMETHYLBENZIMIDAZOLE PHOSPHORIBOSYLTRANSFERASE"/>
    <property type="match status" value="1"/>
</dbReference>
<dbReference type="InterPro" id="IPR036087">
    <property type="entry name" value="Nict_dMeBzImd_PRibTrfase_sf"/>
</dbReference>
<sequence length="377" mass="39022">MPMPHEPESFPQPEPDSAPKQSADAAANADSNAQADSAEFADLGAPAEIDTEAAAAVVAAMSSTQRGRSFGRLTDTAAFMAACQGKVPAEPLRQPRVVIFHSAPGSSDPSVSVPRSSATGSNGASSLRTPESQTAADDIAAGSAPVTTLARTHGAGVRLEEIPTDGAALEFGRSIADSEIDAGADLLIPGELTEGFSVEAAALFGAITKTEPVALASLEASLTTKQWQADVTAIRDHMFRFRRYPANLLDLVRECQMPTVQSLVGFILQATSRRTPVLVDGCLATVCGLIAEKIVPGTQPWLRSAQLSPEPAHIQAVQQLGLTPLLAFDLTTGQGTGGVLALSALNAAIELVADEVYAITDAINAHNHGARSSGELL</sequence>
<keyword evidence="2" id="KW-0328">Glycosyltransferase</keyword>
<feature type="compositionally biased region" description="Polar residues" evidence="1">
    <location>
        <begin position="119"/>
        <end position="135"/>
    </location>
</feature>
<dbReference type="Proteomes" id="UP001239759">
    <property type="component" value="Unassembled WGS sequence"/>
</dbReference>
<dbReference type="GO" id="GO:0008939">
    <property type="term" value="F:nicotinate-nucleotide-dimethylbenzimidazole phosphoribosyltransferase activity"/>
    <property type="evidence" value="ECO:0007669"/>
    <property type="project" value="UniProtKB-EC"/>
</dbReference>
<dbReference type="RefSeq" id="WP_239261758.1">
    <property type="nucleotide sequence ID" value="NZ_JAKRDN010000002.1"/>
</dbReference>
<evidence type="ECO:0000256" key="1">
    <source>
        <dbReference type="SAM" id="MobiDB-lite"/>
    </source>
</evidence>
<reference evidence="2 3" key="1">
    <citation type="submission" date="2023-05" db="EMBL/GenBank/DDBJ databases">
        <title>Metabolic capabilities are highly conserved among human nasal-associated Corynebacterium species in pangenomic analyses.</title>
        <authorList>
            <person name="Tran T.H."/>
            <person name="Roberts A.Q."/>
            <person name="Escapa I.F."/>
            <person name="Gao W."/>
            <person name="Conlan S."/>
            <person name="Kong H."/>
            <person name="Segre J.A."/>
            <person name="Kelly M.S."/>
            <person name="Lemon K.P."/>
        </authorList>
    </citation>
    <scope>NUCLEOTIDE SEQUENCE [LARGE SCALE GENOMIC DNA]</scope>
    <source>
        <strain evidence="2 3">KPL3772</strain>
    </source>
</reference>
<comment type="caution">
    <text evidence="2">The sequence shown here is derived from an EMBL/GenBank/DDBJ whole genome shotgun (WGS) entry which is preliminary data.</text>
</comment>
<name>A0ABT7FYQ5_9CORY</name>
<organism evidence="2 3">
    <name type="scientific">Corynebacterium pseudodiphtheriticum</name>
    <dbReference type="NCBI Taxonomy" id="37637"/>
    <lineage>
        <taxon>Bacteria</taxon>
        <taxon>Bacillati</taxon>
        <taxon>Actinomycetota</taxon>
        <taxon>Actinomycetes</taxon>
        <taxon>Mycobacteriales</taxon>
        <taxon>Corynebacteriaceae</taxon>
        <taxon>Corynebacterium</taxon>
    </lineage>
</organism>
<dbReference type="PANTHER" id="PTHR43463:SF1">
    <property type="entry name" value="NICOTINATE-NUCLEOTIDE--DIMETHYLBENZIMIDAZOLE PHOSPHORIBOSYLTRANSFERASE"/>
    <property type="match status" value="1"/>
</dbReference>
<protein>
    <submittedName>
        <fullName evidence="2">Nicotinate-nucleotide--dimethylbenzimidazole phosphoribosyltransferase</fullName>
        <ecNumber evidence="2">2.4.2.21</ecNumber>
    </submittedName>
</protein>
<dbReference type="SUPFAM" id="SSF52733">
    <property type="entry name" value="Nicotinate mononucleotide:5,6-dimethylbenzimidazole phosphoribosyltransferase (CobT)"/>
    <property type="match status" value="1"/>
</dbReference>
<dbReference type="InterPro" id="IPR003200">
    <property type="entry name" value="Nict_dMeBzImd_PRibTrfase"/>
</dbReference>
<keyword evidence="2" id="KW-0808">Transferase</keyword>
<dbReference type="EMBL" id="JASNUQ010000025">
    <property type="protein sequence ID" value="MDK4291139.1"/>
    <property type="molecule type" value="Genomic_DNA"/>
</dbReference>
<dbReference type="Gene3D" id="3.40.50.10210">
    <property type="match status" value="1"/>
</dbReference>
<feature type="compositionally biased region" description="Low complexity" evidence="1">
    <location>
        <begin position="18"/>
        <end position="38"/>
    </location>
</feature>
<evidence type="ECO:0000313" key="2">
    <source>
        <dbReference type="EMBL" id="MDK4291139.1"/>
    </source>
</evidence>
<keyword evidence="3" id="KW-1185">Reference proteome</keyword>
<feature type="region of interest" description="Disordered" evidence="1">
    <location>
        <begin position="1"/>
        <end position="43"/>
    </location>
</feature>
<dbReference type="EC" id="2.4.2.21" evidence="2"/>
<feature type="region of interest" description="Disordered" evidence="1">
    <location>
        <begin position="101"/>
        <end position="138"/>
    </location>
</feature>
<gene>
    <name evidence="2" type="ORF">QPX23_10525</name>
</gene>